<protein>
    <submittedName>
        <fullName evidence="2">Phosphatidylglycerophosphatase</fullName>
    </submittedName>
</protein>
<feature type="transmembrane region" description="Helical" evidence="1">
    <location>
        <begin position="6"/>
        <end position="32"/>
    </location>
</feature>
<evidence type="ECO:0000256" key="1">
    <source>
        <dbReference type="SAM" id="Phobius"/>
    </source>
</evidence>
<dbReference type="RefSeq" id="WP_160774432.1">
    <property type="nucleotide sequence ID" value="NZ_WUMV01000002.1"/>
</dbReference>
<gene>
    <name evidence="2" type="ORF">GR183_04635</name>
</gene>
<keyword evidence="1" id="KW-0472">Membrane</keyword>
<keyword evidence="3" id="KW-1185">Reference proteome</keyword>
<dbReference type="Proteomes" id="UP000433101">
    <property type="component" value="Unassembled WGS sequence"/>
</dbReference>
<keyword evidence="1" id="KW-1133">Transmembrane helix</keyword>
<proteinExistence type="predicted"/>
<name>A0A7X3LSC1_9HYPH</name>
<organism evidence="2 3">
    <name type="scientific">Stappia sediminis</name>
    <dbReference type="NCBI Taxonomy" id="2692190"/>
    <lineage>
        <taxon>Bacteria</taxon>
        <taxon>Pseudomonadati</taxon>
        <taxon>Pseudomonadota</taxon>
        <taxon>Alphaproteobacteria</taxon>
        <taxon>Hyphomicrobiales</taxon>
        <taxon>Stappiaceae</taxon>
        <taxon>Stappia</taxon>
    </lineage>
</organism>
<sequence>MTDPAHAYTVLLGLAGILNPIALLTGAVLGWYADQKRKIVIAGFAAAVASLVIDAVMNLSGITPIGGYEGGALAVFPARWIGASLVALVVFALRRQLIRKS</sequence>
<evidence type="ECO:0000313" key="2">
    <source>
        <dbReference type="EMBL" id="MXN64180.1"/>
    </source>
</evidence>
<comment type="caution">
    <text evidence="2">The sequence shown here is derived from an EMBL/GenBank/DDBJ whole genome shotgun (WGS) entry which is preliminary data.</text>
</comment>
<dbReference type="EMBL" id="WUMV01000002">
    <property type="protein sequence ID" value="MXN64180.1"/>
    <property type="molecule type" value="Genomic_DNA"/>
</dbReference>
<reference evidence="2 3" key="1">
    <citation type="submission" date="2019-12" db="EMBL/GenBank/DDBJ databases">
        <authorList>
            <person name="Li M."/>
        </authorList>
    </citation>
    <scope>NUCLEOTIDE SEQUENCE [LARGE SCALE GENOMIC DNA]</scope>
    <source>
        <strain evidence="2 3">GBMRC 2046</strain>
    </source>
</reference>
<keyword evidence="1" id="KW-0812">Transmembrane</keyword>
<dbReference type="AlphaFoldDB" id="A0A7X3LSC1"/>
<feature type="transmembrane region" description="Helical" evidence="1">
    <location>
        <begin position="71"/>
        <end position="93"/>
    </location>
</feature>
<feature type="transmembrane region" description="Helical" evidence="1">
    <location>
        <begin position="39"/>
        <end position="59"/>
    </location>
</feature>
<evidence type="ECO:0000313" key="3">
    <source>
        <dbReference type="Proteomes" id="UP000433101"/>
    </source>
</evidence>
<accession>A0A7X3LSC1</accession>